<name>A0ABZ3FKE0_9ACTN</name>
<evidence type="ECO:0000256" key="10">
    <source>
        <dbReference type="ARBA" id="ARBA00031693"/>
    </source>
</evidence>
<dbReference type="SFLD" id="SFLDG01137">
    <property type="entry name" value="C1.6.1:_Phosphoserine_Phosphat"/>
    <property type="match status" value="1"/>
</dbReference>
<comment type="catalytic activity">
    <reaction evidence="12">
        <text>O-phospho-D-serine + H2O = D-serine + phosphate</text>
        <dbReference type="Rhea" id="RHEA:24873"/>
        <dbReference type="ChEBI" id="CHEBI:15377"/>
        <dbReference type="ChEBI" id="CHEBI:35247"/>
        <dbReference type="ChEBI" id="CHEBI:43474"/>
        <dbReference type="ChEBI" id="CHEBI:58680"/>
        <dbReference type="EC" id="3.1.3.3"/>
    </reaction>
</comment>
<dbReference type="NCBIfam" id="TIGR01488">
    <property type="entry name" value="HAD-SF-IB"/>
    <property type="match status" value="1"/>
</dbReference>
<dbReference type="EC" id="3.1.3.3" evidence="4"/>
<reference evidence="13 14" key="1">
    <citation type="submission" date="2024-04" db="EMBL/GenBank/DDBJ databases">
        <title>Isolation of an actinomycete strain from pig manure.</title>
        <authorList>
            <person name="Gong T."/>
            <person name="Yu Z."/>
            <person name="An M."/>
            <person name="Wei C."/>
            <person name="Yang W."/>
            <person name="Liu L."/>
        </authorList>
    </citation>
    <scope>NUCLEOTIDE SEQUENCE [LARGE SCALE GENOMIC DNA]</scope>
    <source>
        <strain evidence="13 14">ZF39</strain>
    </source>
</reference>
<organism evidence="13 14">
    <name type="scientific">Ammonicoccus fulvus</name>
    <dbReference type="NCBI Taxonomy" id="3138240"/>
    <lineage>
        <taxon>Bacteria</taxon>
        <taxon>Bacillati</taxon>
        <taxon>Actinomycetota</taxon>
        <taxon>Actinomycetes</taxon>
        <taxon>Propionibacteriales</taxon>
        <taxon>Propionibacteriaceae</taxon>
        <taxon>Ammonicoccus</taxon>
    </lineage>
</organism>
<comment type="similarity">
    <text evidence="3">Belongs to the HAD-like hydrolase superfamily. SerB family.</text>
</comment>
<comment type="catalytic activity">
    <reaction evidence="11">
        <text>O-phospho-L-serine + H2O = L-serine + phosphate</text>
        <dbReference type="Rhea" id="RHEA:21208"/>
        <dbReference type="ChEBI" id="CHEBI:15377"/>
        <dbReference type="ChEBI" id="CHEBI:33384"/>
        <dbReference type="ChEBI" id="CHEBI:43474"/>
        <dbReference type="ChEBI" id="CHEBI:57524"/>
        <dbReference type="EC" id="3.1.3.3"/>
    </reaction>
</comment>
<evidence type="ECO:0000256" key="8">
    <source>
        <dbReference type="ARBA" id="ARBA00022842"/>
    </source>
</evidence>
<dbReference type="SFLD" id="SFLDS00003">
    <property type="entry name" value="Haloacid_Dehalogenase"/>
    <property type="match status" value="1"/>
</dbReference>
<evidence type="ECO:0000256" key="4">
    <source>
        <dbReference type="ARBA" id="ARBA00012640"/>
    </source>
</evidence>
<evidence type="ECO:0000313" key="14">
    <source>
        <dbReference type="Proteomes" id="UP001442841"/>
    </source>
</evidence>
<evidence type="ECO:0000256" key="2">
    <source>
        <dbReference type="ARBA" id="ARBA00005135"/>
    </source>
</evidence>
<dbReference type="PANTHER" id="PTHR43344">
    <property type="entry name" value="PHOSPHOSERINE PHOSPHATASE"/>
    <property type="match status" value="1"/>
</dbReference>
<comment type="pathway">
    <text evidence="2">Amino-acid biosynthesis; L-serine biosynthesis; L-serine from 3-phospho-D-glycerate: step 3/3.</text>
</comment>
<dbReference type="SFLD" id="SFLDF00029">
    <property type="entry name" value="phosphoserine_phosphatase"/>
    <property type="match status" value="1"/>
</dbReference>
<dbReference type="InterPro" id="IPR036412">
    <property type="entry name" value="HAD-like_sf"/>
</dbReference>
<dbReference type="SFLD" id="SFLDG01136">
    <property type="entry name" value="C1.6:_Phosphoserine_Phosphatas"/>
    <property type="match status" value="1"/>
</dbReference>
<accession>A0ABZ3FKE0</accession>
<evidence type="ECO:0000256" key="3">
    <source>
        <dbReference type="ARBA" id="ARBA00009184"/>
    </source>
</evidence>
<evidence type="ECO:0000256" key="5">
    <source>
        <dbReference type="ARBA" id="ARBA00022605"/>
    </source>
</evidence>
<evidence type="ECO:0000256" key="1">
    <source>
        <dbReference type="ARBA" id="ARBA00001946"/>
    </source>
</evidence>
<dbReference type="GO" id="GO:0016787">
    <property type="term" value="F:hydrolase activity"/>
    <property type="evidence" value="ECO:0007669"/>
    <property type="project" value="UniProtKB-KW"/>
</dbReference>
<dbReference type="Gene3D" id="3.40.50.1000">
    <property type="entry name" value="HAD superfamily/HAD-like"/>
    <property type="match status" value="1"/>
</dbReference>
<gene>
    <name evidence="13" type="primary">serB</name>
    <name evidence="13" type="ORF">AADG42_00585</name>
</gene>
<dbReference type="EMBL" id="CP154795">
    <property type="protein sequence ID" value="XAN05862.1"/>
    <property type="molecule type" value="Genomic_DNA"/>
</dbReference>
<dbReference type="InterPro" id="IPR023214">
    <property type="entry name" value="HAD_sf"/>
</dbReference>
<keyword evidence="7 13" id="KW-0378">Hydrolase</keyword>
<evidence type="ECO:0000256" key="11">
    <source>
        <dbReference type="ARBA" id="ARBA00048138"/>
    </source>
</evidence>
<evidence type="ECO:0000256" key="6">
    <source>
        <dbReference type="ARBA" id="ARBA00022723"/>
    </source>
</evidence>
<keyword evidence="9" id="KW-0718">Serine biosynthesis</keyword>
<proteinExistence type="inferred from homology"/>
<evidence type="ECO:0000256" key="12">
    <source>
        <dbReference type="ARBA" id="ARBA00048523"/>
    </source>
</evidence>
<evidence type="ECO:0000313" key="13">
    <source>
        <dbReference type="EMBL" id="XAN05862.1"/>
    </source>
</evidence>
<dbReference type="RefSeq" id="WP_425307297.1">
    <property type="nucleotide sequence ID" value="NZ_CP154795.1"/>
</dbReference>
<dbReference type="InterPro" id="IPR050582">
    <property type="entry name" value="HAD-like_SerB"/>
</dbReference>
<dbReference type="Proteomes" id="UP001442841">
    <property type="component" value="Chromosome"/>
</dbReference>
<dbReference type="NCBIfam" id="TIGR00338">
    <property type="entry name" value="serB"/>
    <property type="match status" value="1"/>
</dbReference>
<dbReference type="Pfam" id="PF12710">
    <property type="entry name" value="HAD"/>
    <property type="match status" value="1"/>
</dbReference>
<dbReference type="InterPro" id="IPR004469">
    <property type="entry name" value="PSP"/>
</dbReference>
<evidence type="ECO:0000256" key="9">
    <source>
        <dbReference type="ARBA" id="ARBA00023299"/>
    </source>
</evidence>
<dbReference type="PANTHER" id="PTHR43344:SF2">
    <property type="entry name" value="PHOSPHOSERINE PHOSPHATASE"/>
    <property type="match status" value="1"/>
</dbReference>
<keyword evidence="6" id="KW-0479">Metal-binding</keyword>
<keyword evidence="8" id="KW-0460">Magnesium</keyword>
<sequence>MIPARAGLVSAETIPDQLLDQVHALLPRSIASTPTTPGFDAVAFTTTIDEGAGRGLRTRIRELADAHGVDAGLTWGPLAAEGPGLIVMDVDSTLITAEVIELIAAHAGTEAMVADITERAMRGELDFAASLVARVATLEGLPESVLAEVAAEVRLSNGAADLITACHVNGIGVGLVSGGFHEIVDPLAASLGVELVRANRFEIHDGRLTGRTHGAIIDRAAKRAHLLEYAGLLGISSDRVIAIGDGANDLDMLAEAGLGVAYCAKPITREAADASVSFPHLDAVRVFAGI</sequence>
<comment type="cofactor">
    <cofactor evidence="1">
        <name>Mg(2+)</name>
        <dbReference type="ChEBI" id="CHEBI:18420"/>
    </cofactor>
</comment>
<dbReference type="SUPFAM" id="SSF56784">
    <property type="entry name" value="HAD-like"/>
    <property type="match status" value="1"/>
</dbReference>
<evidence type="ECO:0000256" key="7">
    <source>
        <dbReference type="ARBA" id="ARBA00022801"/>
    </source>
</evidence>
<protein>
    <recommendedName>
        <fullName evidence="4">phosphoserine phosphatase</fullName>
        <ecNumber evidence="4">3.1.3.3</ecNumber>
    </recommendedName>
    <alternativeName>
        <fullName evidence="10">O-phosphoserine phosphohydrolase</fullName>
    </alternativeName>
</protein>
<keyword evidence="5" id="KW-0028">Amino-acid biosynthesis</keyword>
<keyword evidence="14" id="KW-1185">Reference proteome</keyword>